<evidence type="ECO:0000313" key="2">
    <source>
        <dbReference type="EMBL" id="KAF9473163.1"/>
    </source>
</evidence>
<evidence type="ECO:0000256" key="1">
    <source>
        <dbReference type="SAM" id="MobiDB-lite"/>
    </source>
</evidence>
<dbReference type="AlphaFoldDB" id="A0A9P5YNR3"/>
<reference evidence="2" key="1">
    <citation type="submission" date="2020-11" db="EMBL/GenBank/DDBJ databases">
        <authorList>
            <consortium name="DOE Joint Genome Institute"/>
            <person name="Ahrendt S."/>
            <person name="Riley R."/>
            <person name="Andreopoulos W."/>
            <person name="Labutti K."/>
            <person name="Pangilinan J."/>
            <person name="Ruiz-Duenas F.J."/>
            <person name="Barrasa J.M."/>
            <person name="Sanchez-Garcia M."/>
            <person name="Camarero S."/>
            <person name="Miyauchi S."/>
            <person name="Serrano A."/>
            <person name="Linde D."/>
            <person name="Babiker R."/>
            <person name="Drula E."/>
            <person name="Ayuso-Fernandez I."/>
            <person name="Pacheco R."/>
            <person name="Padilla G."/>
            <person name="Ferreira P."/>
            <person name="Barriuso J."/>
            <person name="Kellner H."/>
            <person name="Castanera R."/>
            <person name="Alfaro M."/>
            <person name="Ramirez L."/>
            <person name="Pisabarro A.G."/>
            <person name="Kuo A."/>
            <person name="Tritt A."/>
            <person name="Lipzen A."/>
            <person name="He G."/>
            <person name="Yan M."/>
            <person name="Ng V."/>
            <person name="Cullen D."/>
            <person name="Martin F."/>
            <person name="Rosso M.-N."/>
            <person name="Henrissat B."/>
            <person name="Hibbett D."/>
            <person name="Martinez A.T."/>
            <person name="Grigoriev I.V."/>
        </authorList>
    </citation>
    <scope>NUCLEOTIDE SEQUENCE</scope>
    <source>
        <strain evidence="2">CIRM-BRFM 674</strain>
    </source>
</reference>
<proteinExistence type="predicted"/>
<feature type="region of interest" description="Disordered" evidence="1">
    <location>
        <begin position="146"/>
        <end position="184"/>
    </location>
</feature>
<sequence length="267" mass="29663">MPSHNYPNTPLTELLRAIRANVRDHDAVYALRNYLMASLAHRPPSFEGRFPHGILPNPENWRYNRTAAVASVATGSCSGSGTEYCPIPLHACNLGGSKSTQIETDLFRDCIEDYGLDAVQPLRVFGYQTLFDPRSFPVDHSNSTQPFGASEADNNVINQTRPPHDREISYTPNDEESWSPDVKSEENWNQEIRLEDLMTKQKPAPARRSARLGAVLGKEGEVGGGGGGESTDESIAPLEKEAEEDVVFLNRNGKPVKNSRFWTYTTQ</sequence>
<organism evidence="2 3">
    <name type="scientific">Pholiota conissans</name>
    <dbReference type="NCBI Taxonomy" id="109636"/>
    <lineage>
        <taxon>Eukaryota</taxon>
        <taxon>Fungi</taxon>
        <taxon>Dikarya</taxon>
        <taxon>Basidiomycota</taxon>
        <taxon>Agaricomycotina</taxon>
        <taxon>Agaricomycetes</taxon>
        <taxon>Agaricomycetidae</taxon>
        <taxon>Agaricales</taxon>
        <taxon>Agaricineae</taxon>
        <taxon>Strophariaceae</taxon>
        <taxon>Pholiota</taxon>
    </lineage>
</organism>
<gene>
    <name evidence="2" type="ORF">BDN70DRAFT_937637</name>
</gene>
<protein>
    <submittedName>
        <fullName evidence="2">Uncharacterized protein</fullName>
    </submittedName>
</protein>
<keyword evidence="3" id="KW-1185">Reference proteome</keyword>
<dbReference type="Proteomes" id="UP000807469">
    <property type="component" value="Unassembled WGS sequence"/>
</dbReference>
<comment type="caution">
    <text evidence="2">The sequence shown here is derived from an EMBL/GenBank/DDBJ whole genome shotgun (WGS) entry which is preliminary data.</text>
</comment>
<evidence type="ECO:0000313" key="3">
    <source>
        <dbReference type="Proteomes" id="UP000807469"/>
    </source>
</evidence>
<accession>A0A9P5YNR3</accession>
<name>A0A9P5YNR3_9AGAR</name>
<feature type="compositionally biased region" description="Polar residues" evidence="1">
    <location>
        <begin position="146"/>
        <end position="161"/>
    </location>
</feature>
<dbReference type="EMBL" id="MU155465">
    <property type="protein sequence ID" value="KAF9473163.1"/>
    <property type="molecule type" value="Genomic_DNA"/>
</dbReference>
<feature type="region of interest" description="Disordered" evidence="1">
    <location>
        <begin position="200"/>
        <end position="241"/>
    </location>
</feature>